<dbReference type="InterPro" id="IPR025857">
    <property type="entry name" value="MacB_PCD"/>
</dbReference>
<dbReference type="EMBL" id="JACIBY010000018">
    <property type="protein sequence ID" value="MBB3841547.1"/>
    <property type="molecule type" value="Genomic_DNA"/>
</dbReference>
<feature type="domain" description="MacB-like periplasmic core" evidence="8">
    <location>
        <begin position="97"/>
        <end position="319"/>
    </location>
</feature>
<gene>
    <name evidence="9" type="ORF">FHS57_005575</name>
</gene>
<evidence type="ECO:0000259" key="7">
    <source>
        <dbReference type="Pfam" id="PF02687"/>
    </source>
</evidence>
<reference evidence="9 10" key="1">
    <citation type="submission" date="2020-08" db="EMBL/GenBank/DDBJ databases">
        <title>Genomic Encyclopedia of Type Strains, Phase IV (KMG-IV): sequencing the most valuable type-strain genomes for metagenomic binning, comparative biology and taxonomic classification.</title>
        <authorList>
            <person name="Goeker M."/>
        </authorList>
    </citation>
    <scope>NUCLEOTIDE SEQUENCE [LARGE SCALE GENOMIC DNA]</scope>
    <source>
        <strain evidence="9 10">DSM 17976</strain>
    </source>
</reference>
<accession>A0A7W6ETG0</accession>
<sequence length="873" mass="98376">MSTAPTPPRNAQRLLEWYCRPELAEDLQGDLYEFFERNLQRRGLRYARFIYWIDVLKFIRLYTLRVPNFYSFFTYTIMFNSYFKTSRRSLVRNKLFSAINIIGLSISMSVGLLMISFLSDLLSYDDFHEKKNRIYRINTSLQPTGQPSIELASGSVLAGKKIQETFPNVEQVTLLRRGFGGDAKVNETTLPLGGLWADASFFKVFTFPLLSGNPATALKNPYTIVLPEKTAQKLFGDTDVLGKSIRFDTTEYTITGVMKDIPKLSHLRFDALVSFASIELQKPDFDGGFMNWGNVFSNYTYVLLPENSSLKTLQANLDKLCLSENKQLKNQQIQLNPQSLNGITIGNRLENASGPTMNQITIWILAGLVLVVILSACFNYTNLSIARSLRRAREVGVRKIVGAFKEHVLLQFITESVLISLMALLLAFVLFLVLRAQFLGLAPQLTELVSLELSPKIILYFVGLSALVGIAAGFLPALFFARIKAIQVLKDASSVPLFRRVNLRKALIVVQYTFSLIFITTTILGYNQYKHFIVFNLGFSTENILNINLKGNKSEILRKELAEIPSLTDISTSRLVTSLGSVYGTMIKYQQPDDSSNIAQNYVDERYLPLHGHQLLAGQHFTPRAKSEESSEVIVNEQVIKRFNIGGGHPTKAIGEQIKTLDGKKFTIIAVVKDFHYRTVEHRIEPFVFFYSPNEGNLNLKINSKDLPATMAQIEAVWKRIDKVHPLDARFYDDQIEEAYRQFSVIVKVIGFLAFLAVCIASLGLFGMVVFTTETKLKEISIRKVLGANEPSLVYFLSKGFLGLLVLSAAIALPSTYLLFDKLVLTQFTYHQPIHFWELTVGFWSVLALAVVLIGSQTLKAARTNPANVLKNE</sequence>
<feature type="transmembrane region" description="Helical" evidence="6">
    <location>
        <begin position="417"/>
        <end position="438"/>
    </location>
</feature>
<feature type="transmembrane region" description="Helical" evidence="6">
    <location>
        <begin position="749"/>
        <end position="772"/>
    </location>
</feature>
<dbReference type="InterPro" id="IPR050250">
    <property type="entry name" value="Macrolide_Exporter_MacB"/>
</dbReference>
<dbReference type="InterPro" id="IPR047699">
    <property type="entry name" value="Permease_put_prefix"/>
</dbReference>
<evidence type="ECO:0000256" key="4">
    <source>
        <dbReference type="ARBA" id="ARBA00022989"/>
    </source>
</evidence>
<feature type="transmembrane region" description="Helical" evidence="6">
    <location>
        <begin position="66"/>
        <end position="83"/>
    </location>
</feature>
<keyword evidence="2" id="KW-1003">Cell membrane</keyword>
<evidence type="ECO:0000256" key="2">
    <source>
        <dbReference type="ARBA" id="ARBA00022475"/>
    </source>
</evidence>
<dbReference type="PANTHER" id="PTHR30572">
    <property type="entry name" value="MEMBRANE COMPONENT OF TRANSPORTER-RELATED"/>
    <property type="match status" value="1"/>
</dbReference>
<dbReference type="InterPro" id="IPR003838">
    <property type="entry name" value="ABC3_permease_C"/>
</dbReference>
<dbReference type="RefSeq" id="WP_221225746.1">
    <property type="nucleotide sequence ID" value="NZ_JACIBY010000018.1"/>
</dbReference>
<feature type="domain" description="ABC3 transporter permease C-terminal" evidence="7">
    <location>
        <begin position="752"/>
        <end position="866"/>
    </location>
</feature>
<dbReference type="GO" id="GO:0022857">
    <property type="term" value="F:transmembrane transporter activity"/>
    <property type="evidence" value="ECO:0007669"/>
    <property type="project" value="TreeGrafter"/>
</dbReference>
<keyword evidence="3 6" id="KW-0812">Transmembrane</keyword>
<evidence type="ECO:0000256" key="3">
    <source>
        <dbReference type="ARBA" id="ARBA00022692"/>
    </source>
</evidence>
<feature type="domain" description="MacB-like periplasmic core" evidence="8">
    <location>
        <begin position="542"/>
        <end position="675"/>
    </location>
</feature>
<organism evidence="9 10">
    <name type="scientific">Runella defluvii</name>
    <dbReference type="NCBI Taxonomy" id="370973"/>
    <lineage>
        <taxon>Bacteria</taxon>
        <taxon>Pseudomonadati</taxon>
        <taxon>Bacteroidota</taxon>
        <taxon>Cytophagia</taxon>
        <taxon>Cytophagales</taxon>
        <taxon>Spirosomataceae</taxon>
        <taxon>Runella</taxon>
    </lineage>
</organism>
<feature type="transmembrane region" description="Helical" evidence="6">
    <location>
        <begin position="360"/>
        <end position="381"/>
    </location>
</feature>
<dbReference type="Pfam" id="PF12704">
    <property type="entry name" value="MacB_PCD"/>
    <property type="match status" value="2"/>
</dbReference>
<keyword evidence="10" id="KW-1185">Reference proteome</keyword>
<feature type="transmembrane region" description="Helical" evidence="6">
    <location>
        <begin position="834"/>
        <end position="854"/>
    </location>
</feature>
<feature type="transmembrane region" description="Helical" evidence="6">
    <location>
        <begin position="793"/>
        <end position="814"/>
    </location>
</feature>
<proteinExistence type="predicted"/>
<comment type="caution">
    <text evidence="9">The sequence shown here is derived from an EMBL/GenBank/DDBJ whole genome shotgun (WGS) entry which is preliminary data.</text>
</comment>
<keyword evidence="5 6" id="KW-0472">Membrane</keyword>
<dbReference type="GO" id="GO:0005886">
    <property type="term" value="C:plasma membrane"/>
    <property type="evidence" value="ECO:0007669"/>
    <property type="project" value="UniProtKB-SubCell"/>
</dbReference>
<feature type="domain" description="ABC3 transporter permease C-terminal" evidence="7">
    <location>
        <begin position="368"/>
        <end position="483"/>
    </location>
</feature>
<evidence type="ECO:0000256" key="5">
    <source>
        <dbReference type="ARBA" id="ARBA00023136"/>
    </source>
</evidence>
<feature type="transmembrane region" description="Helical" evidence="6">
    <location>
        <begin position="458"/>
        <end position="481"/>
    </location>
</feature>
<comment type="subcellular location">
    <subcellularLocation>
        <location evidence="1">Cell membrane</location>
        <topology evidence="1">Multi-pass membrane protein</topology>
    </subcellularLocation>
</comment>
<dbReference type="Pfam" id="PF02687">
    <property type="entry name" value="FtsX"/>
    <property type="match status" value="2"/>
</dbReference>
<evidence type="ECO:0000259" key="8">
    <source>
        <dbReference type="Pfam" id="PF12704"/>
    </source>
</evidence>
<dbReference type="NCBIfam" id="NF038404">
    <property type="entry name" value="perm_prefix_2"/>
    <property type="match status" value="1"/>
</dbReference>
<dbReference type="Proteomes" id="UP000541352">
    <property type="component" value="Unassembled WGS sequence"/>
</dbReference>
<protein>
    <submittedName>
        <fullName evidence="9">ABC-type antimicrobial peptide transport system permease subunit</fullName>
    </submittedName>
</protein>
<evidence type="ECO:0000256" key="6">
    <source>
        <dbReference type="SAM" id="Phobius"/>
    </source>
</evidence>
<keyword evidence="4 6" id="KW-1133">Transmembrane helix</keyword>
<evidence type="ECO:0000256" key="1">
    <source>
        <dbReference type="ARBA" id="ARBA00004651"/>
    </source>
</evidence>
<dbReference type="AlphaFoldDB" id="A0A7W6ETG0"/>
<feature type="transmembrane region" description="Helical" evidence="6">
    <location>
        <begin position="506"/>
        <end position="526"/>
    </location>
</feature>
<dbReference type="PANTHER" id="PTHR30572:SF18">
    <property type="entry name" value="ABC-TYPE MACROLIDE FAMILY EXPORT SYSTEM PERMEASE COMPONENT 2"/>
    <property type="match status" value="1"/>
</dbReference>
<feature type="transmembrane region" description="Helical" evidence="6">
    <location>
        <begin position="95"/>
        <end position="118"/>
    </location>
</feature>
<evidence type="ECO:0000313" key="10">
    <source>
        <dbReference type="Proteomes" id="UP000541352"/>
    </source>
</evidence>
<name>A0A7W6ETG0_9BACT</name>
<evidence type="ECO:0000313" key="9">
    <source>
        <dbReference type="EMBL" id="MBB3841547.1"/>
    </source>
</evidence>